<dbReference type="PANTHER" id="PTHR10412:SF11">
    <property type="entry name" value="MANNOSYL-OLIGOSACCHARIDE GLUCOSIDASE"/>
    <property type="match status" value="1"/>
</dbReference>
<dbReference type="EMBL" id="PDJC01000001">
    <property type="protein sequence ID" value="PFG18390.1"/>
    <property type="molecule type" value="Genomic_DNA"/>
</dbReference>
<dbReference type="InterPro" id="IPR054491">
    <property type="entry name" value="MGH1-like_GH"/>
</dbReference>
<organism evidence="5 6">
    <name type="scientific">Propionicimonas paludicola</name>
    <dbReference type="NCBI Taxonomy" id="185243"/>
    <lineage>
        <taxon>Bacteria</taxon>
        <taxon>Bacillati</taxon>
        <taxon>Actinomycetota</taxon>
        <taxon>Actinomycetes</taxon>
        <taxon>Propionibacteriales</taxon>
        <taxon>Nocardioidaceae</taxon>
        <taxon>Propionicimonas</taxon>
    </lineage>
</organism>
<keyword evidence="6" id="KW-1185">Reference proteome</keyword>
<gene>
    <name evidence="5" type="ORF">ATK74_2976</name>
</gene>
<evidence type="ECO:0000256" key="1">
    <source>
        <dbReference type="ARBA" id="ARBA00010833"/>
    </source>
</evidence>
<dbReference type="InterPro" id="IPR012341">
    <property type="entry name" value="6hp_glycosidase-like_sf"/>
</dbReference>
<dbReference type="Gene3D" id="1.50.10.10">
    <property type="match status" value="1"/>
</dbReference>
<dbReference type="RefSeq" id="WP_098461750.1">
    <property type="nucleotide sequence ID" value="NZ_PDJC01000001.1"/>
</dbReference>
<dbReference type="GO" id="GO:0009311">
    <property type="term" value="P:oligosaccharide metabolic process"/>
    <property type="evidence" value="ECO:0007669"/>
    <property type="project" value="InterPro"/>
</dbReference>
<keyword evidence="3" id="KW-0326">Glycosidase</keyword>
<keyword evidence="2" id="KW-0378">Hydrolase</keyword>
<dbReference type="InterPro" id="IPR004888">
    <property type="entry name" value="Glycoside_hydrolase_63"/>
</dbReference>
<comment type="caution">
    <text evidence="5">The sequence shown here is derived from an EMBL/GenBank/DDBJ whole genome shotgun (WGS) entry which is preliminary data.</text>
</comment>
<evidence type="ECO:0000313" key="5">
    <source>
        <dbReference type="EMBL" id="PFG18390.1"/>
    </source>
</evidence>
<dbReference type="Pfam" id="PF22422">
    <property type="entry name" value="MGH1-like_GH"/>
    <property type="match status" value="1"/>
</dbReference>
<proteinExistence type="inferred from homology"/>
<dbReference type="AlphaFoldDB" id="A0A2A9CXQ9"/>
<dbReference type="GO" id="GO:0006487">
    <property type="term" value="P:protein N-linked glycosylation"/>
    <property type="evidence" value="ECO:0007669"/>
    <property type="project" value="TreeGrafter"/>
</dbReference>
<dbReference type="Proteomes" id="UP000226079">
    <property type="component" value="Unassembled WGS sequence"/>
</dbReference>
<name>A0A2A9CXQ9_9ACTN</name>
<sequence>MSVLGEPANLTFDLREIPFSTRGSWLNLSPVTALHTRTDAVHLVSHRNGMHAVLRLEPIRDAQVCAATWTASPSVLGWRAGQGVVEATFDGPDALLLRGVGLGLQLSDAADGLTPFTGTYLFADALDDTPTFTSYETGRRYRVTSRLGAIDIQGAEALGVASRTVVLGGDGMPWEATVEEIGTAAVPISSGRSFDEVAAAQTSAFTAFVDAIAPWRDDRTPAAELAGYVLWSATVAPEGFMKRESVLMSKHWMDKLWSWDHCFNALALAPGLTELAVDQFLAPFDHQDASGALPDSITHSEVLRNYVKPPIHGWALRRLRATAARPLTRAELEEIHDRLTAWTRFWLDYRRRPGHVLPYYQHGNDSGWDNSTTFDKDRLIESPDLAGFLALQLEVLADLSAELGRPATQWTHARDELLQALLEQLWTGEEFVAVGARSGQRSTSSSLLNLLPLVLGERLPEEVRSSMVAHLLDHLTDHGPATEPVSSPHYESDGYWRGPIWAPSTALIEDGLRASGFTEVADIVNARFRALCEQSGFAENFDAVTGDGLRDRAYTWTAAVYLMFAADFVRRSA</sequence>
<evidence type="ECO:0000256" key="3">
    <source>
        <dbReference type="ARBA" id="ARBA00023295"/>
    </source>
</evidence>
<feature type="domain" description="Mannosylglycerate hydrolase MGH1-like glycoside hydrolase" evidence="4">
    <location>
        <begin position="255"/>
        <end position="557"/>
    </location>
</feature>
<accession>A0A2A9CXQ9</accession>
<comment type="similarity">
    <text evidence="1">Belongs to the glycosyl hydrolase 63 family.</text>
</comment>
<dbReference type="GO" id="GO:0004573">
    <property type="term" value="F:Glc3Man9GlcNAc2 oligosaccharide glucosidase activity"/>
    <property type="evidence" value="ECO:0007669"/>
    <property type="project" value="InterPro"/>
</dbReference>
<dbReference type="InterPro" id="IPR008928">
    <property type="entry name" value="6-hairpin_glycosidase_sf"/>
</dbReference>
<evidence type="ECO:0000256" key="2">
    <source>
        <dbReference type="ARBA" id="ARBA00022801"/>
    </source>
</evidence>
<reference evidence="5 6" key="1">
    <citation type="submission" date="2017-10" db="EMBL/GenBank/DDBJ databases">
        <title>Sequencing the genomes of 1000 actinobacteria strains.</title>
        <authorList>
            <person name="Klenk H.-P."/>
        </authorList>
    </citation>
    <scope>NUCLEOTIDE SEQUENCE [LARGE SCALE GENOMIC DNA]</scope>
    <source>
        <strain evidence="5 6">DSM 15597</strain>
    </source>
</reference>
<protein>
    <recommendedName>
        <fullName evidence="4">Mannosylglycerate hydrolase MGH1-like glycoside hydrolase domain-containing protein</fullName>
    </recommendedName>
</protein>
<dbReference type="SUPFAM" id="SSF48208">
    <property type="entry name" value="Six-hairpin glycosidases"/>
    <property type="match status" value="1"/>
</dbReference>
<evidence type="ECO:0000259" key="4">
    <source>
        <dbReference type="Pfam" id="PF22422"/>
    </source>
</evidence>
<dbReference type="OrthoDB" id="9798687at2"/>
<dbReference type="PANTHER" id="PTHR10412">
    <property type="entry name" value="MANNOSYL-OLIGOSACCHARIDE GLUCOSIDASE"/>
    <property type="match status" value="1"/>
</dbReference>
<evidence type="ECO:0000313" key="6">
    <source>
        <dbReference type="Proteomes" id="UP000226079"/>
    </source>
</evidence>